<dbReference type="Pfam" id="PF11070">
    <property type="entry name" value="DUF2871"/>
    <property type="match status" value="1"/>
</dbReference>
<accession>A0A9D9GWE8</accession>
<evidence type="ECO:0000313" key="2">
    <source>
        <dbReference type="EMBL" id="MBO8426757.1"/>
    </source>
</evidence>
<dbReference type="EMBL" id="JADINA010000034">
    <property type="protein sequence ID" value="MBO8426757.1"/>
    <property type="molecule type" value="Genomic_DNA"/>
</dbReference>
<keyword evidence="1" id="KW-0812">Transmembrane</keyword>
<keyword evidence="1" id="KW-0472">Membrane</keyword>
<feature type="transmembrane region" description="Helical" evidence="1">
    <location>
        <begin position="61"/>
        <end position="80"/>
    </location>
</feature>
<protein>
    <submittedName>
        <fullName evidence="2">DUF2871 family protein</fullName>
    </submittedName>
</protein>
<dbReference type="Gene3D" id="1.20.210.10">
    <property type="entry name" value="Cytochrome c oxidase-like, subunit I domain"/>
    <property type="match status" value="1"/>
</dbReference>
<sequence length="134" mass="15067">MYAVLALLGGVFYREFTKGLSYVDKTTLSVVHVHYLVLGTVFFLLLLLLQKSFFFEDKKTNVAIFLYHVGLNLTCAMFWVRGILQVTLTPLSDGLDGMVSGFAGIGHVILGVSLLLLLVFIYLNVFKKKKQEKE</sequence>
<keyword evidence="1" id="KW-1133">Transmembrane helix</keyword>
<dbReference type="SUPFAM" id="SSF81442">
    <property type="entry name" value="Cytochrome c oxidase subunit I-like"/>
    <property type="match status" value="1"/>
</dbReference>
<proteinExistence type="predicted"/>
<name>A0A9D9GWE8_9FIRM</name>
<dbReference type="Proteomes" id="UP000823634">
    <property type="component" value="Unassembled WGS sequence"/>
</dbReference>
<reference evidence="2" key="2">
    <citation type="journal article" date="2021" name="PeerJ">
        <title>Extensive microbial diversity within the chicken gut microbiome revealed by metagenomics and culture.</title>
        <authorList>
            <person name="Gilroy R."/>
            <person name="Ravi A."/>
            <person name="Getino M."/>
            <person name="Pursley I."/>
            <person name="Horton D.L."/>
            <person name="Alikhan N.F."/>
            <person name="Baker D."/>
            <person name="Gharbi K."/>
            <person name="Hall N."/>
            <person name="Watson M."/>
            <person name="Adriaenssens E.M."/>
            <person name="Foster-Nyarko E."/>
            <person name="Jarju S."/>
            <person name="Secka A."/>
            <person name="Antonio M."/>
            <person name="Oren A."/>
            <person name="Chaudhuri R.R."/>
            <person name="La Ragione R."/>
            <person name="Hildebrand F."/>
            <person name="Pallen M.J."/>
        </authorList>
    </citation>
    <scope>NUCLEOTIDE SEQUENCE</scope>
    <source>
        <strain evidence="2">17113</strain>
    </source>
</reference>
<dbReference type="InterPro" id="IPR021299">
    <property type="entry name" value="DUF2871"/>
</dbReference>
<dbReference type="AlphaFoldDB" id="A0A9D9GWE8"/>
<evidence type="ECO:0000256" key="1">
    <source>
        <dbReference type="SAM" id="Phobius"/>
    </source>
</evidence>
<organism evidence="2 3">
    <name type="scientific">Candidatus Alloenteromonas pullistercoris</name>
    <dbReference type="NCBI Taxonomy" id="2840785"/>
    <lineage>
        <taxon>Bacteria</taxon>
        <taxon>Bacillati</taxon>
        <taxon>Bacillota</taxon>
        <taxon>Bacillota incertae sedis</taxon>
        <taxon>Candidatus Alloenteromonas</taxon>
    </lineage>
</organism>
<reference evidence="2" key="1">
    <citation type="submission" date="2020-10" db="EMBL/GenBank/DDBJ databases">
        <authorList>
            <person name="Gilroy R."/>
        </authorList>
    </citation>
    <scope>NUCLEOTIDE SEQUENCE</scope>
    <source>
        <strain evidence="2">17113</strain>
    </source>
</reference>
<evidence type="ECO:0000313" key="3">
    <source>
        <dbReference type="Proteomes" id="UP000823634"/>
    </source>
</evidence>
<feature type="transmembrane region" description="Helical" evidence="1">
    <location>
        <begin position="31"/>
        <end position="49"/>
    </location>
</feature>
<comment type="caution">
    <text evidence="2">The sequence shown here is derived from an EMBL/GenBank/DDBJ whole genome shotgun (WGS) entry which is preliminary data.</text>
</comment>
<feature type="transmembrane region" description="Helical" evidence="1">
    <location>
        <begin position="100"/>
        <end position="123"/>
    </location>
</feature>
<gene>
    <name evidence="2" type="ORF">IAC61_05550</name>
</gene>
<dbReference type="InterPro" id="IPR036927">
    <property type="entry name" value="Cyt_c_oxase-like_su1_sf"/>
</dbReference>